<name>A0A9D9E6M4_9LACO</name>
<evidence type="ECO:0000256" key="6">
    <source>
        <dbReference type="ARBA" id="ARBA00022967"/>
    </source>
</evidence>
<keyword evidence="5 9" id="KW-0067">ATP-binding</keyword>
<evidence type="ECO:0000313" key="9">
    <source>
        <dbReference type="EMBL" id="MBO8441188.1"/>
    </source>
</evidence>
<keyword evidence="2" id="KW-0813">Transport</keyword>
<dbReference type="GO" id="GO:0005524">
    <property type="term" value="F:ATP binding"/>
    <property type="evidence" value="ECO:0007669"/>
    <property type="project" value="UniProtKB-KW"/>
</dbReference>
<sequence length="468" mass="53644">MATNELTIKNLSCKYNQNTIFKNLNINFSNSSLNVVIGENGSGKSTLFKFMCGLLPNNAKFSGNIFFNEKDILNLPSNELSKYLTLMLQDSEQQFSMENLQNELIFTLENLELSPEEINKRISWALNITNSKELLNKPIHQLSNGEKQKAALTVALAMQSKALLLDEPFANVDTKSQIELINRLNIISKKLNKIVIIIDHDLTKYTNIDNIYSIDKKNKTIKILSIKEKRDLLKQETHIKKTLSIPNADDQNNIISFNNFSIEQPKKLITKQNLSLFANKITVITGNNGTGKSTFLKSIIKMHSYQGEITYKNKNLKNINLNNWLLTTNLVFTIPEQQFLQNSLAEELQQNIKLSKNNYSTKLIGKILKELDLIQEINKPIYTLSIGQQKKAQIASMLFLPHKIILLDEPFANLDPQSVKKTIKLINYFKEVYKKTFIIVSHQTNYIKNYVDLHINLKEQKLSYVGEI</sequence>
<evidence type="ECO:0000256" key="2">
    <source>
        <dbReference type="ARBA" id="ARBA00022448"/>
    </source>
</evidence>
<dbReference type="SUPFAM" id="SSF52540">
    <property type="entry name" value="P-loop containing nucleoside triphosphate hydrolases"/>
    <property type="match status" value="2"/>
</dbReference>
<evidence type="ECO:0000256" key="4">
    <source>
        <dbReference type="ARBA" id="ARBA00022741"/>
    </source>
</evidence>
<comment type="caution">
    <text evidence="9">The sequence shown here is derived from an EMBL/GenBank/DDBJ whole genome shotgun (WGS) entry which is preliminary data.</text>
</comment>
<feature type="domain" description="ABC transporter" evidence="8">
    <location>
        <begin position="6"/>
        <end position="242"/>
    </location>
</feature>
<dbReference type="Gene3D" id="3.40.50.300">
    <property type="entry name" value="P-loop containing nucleotide triphosphate hydrolases"/>
    <property type="match status" value="2"/>
</dbReference>
<reference evidence="9" key="1">
    <citation type="submission" date="2020-10" db="EMBL/GenBank/DDBJ databases">
        <authorList>
            <person name="Gilroy R."/>
        </authorList>
    </citation>
    <scope>NUCLEOTIDE SEQUENCE</scope>
    <source>
        <strain evidence="9">C6-149</strain>
    </source>
</reference>
<dbReference type="EMBL" id="JADIMP010000035">
    <property type="protein sequence ID" value="MBO8441188.1"/>
    <property type="molecule type" value="Genomic_DNA"/>
</dbReference>
<dbReference type="InterPro" id="IPR003593">
    <property type="entry name" value="AAA+_ATPase"/>
</dbReference>
<keyword evidence="3" id="KW-1003">Cell membrane</keyword>
<dbReference type="GO" id="GO:0043190">
    <property type="term" value="C:ATP-binding cassette (ABC) transporter complex"/>
    <property type="evidence" value="ECO:0007669"/>
    <property type="project" value="TreeGrafter"/>
</dbReference>
<dbReference type="Proteomes" id="UP000823614">
    <property type="component" value="Unassembled WGS sequence"/>
</dbReference>
<dbReference type="CDD" id="cd03225">
    <property type="entry name" value="ABC_cobalt_CbiO_domain1"/>
    <property type="match status" value="2"/>
</dbReference>
<evidence type="ECO:0000256" key="3">
    <source>
        <dbReference type="ARBA" id="ARBA00022475"/>
    </source>
</evidence>
<keyword evidence="6" id="KW-1278">Translocase</keyword>
<feature type="domain" description="ABC transporter" evidence="8">
    <location>
        <begin position="254"/>
        <end position="468"/>
    </location>
</feature>
<dbReference type="Pfam" id="PF00005">
    <property type="entry name" value="ABC_tran"/>
    <property type="match status" value="2"/>
</dbReference>
<accession>A0A9D9E6M4</accession>
<keyword evidence="7" id="KW-0472">Membrane</keyword>
<dbReference type="GO" id="GO:0042626">
    <property type="term" value="F:ATPase-coupled transmembrane transporter activity"/>
    <property type="evidence" value="ECO:0007669"/>
    <property type="project" value="TreeGrafter"/>
</dbReference>
<reference evidence="9" key="2">
    <citation type="journal article" date="2021" name="PeerJ">
        <title>Extensive microbial diversity within the chicken gut microbiome revealed by metagenomics and culture.</title>
        <authorList>
            <person name="Gilroy R."/>
            <person name="Ravi A."/>
            <person name="Getino M."/>
            <person name="Pursley I."/>
            <person name="Horton D.L."/>
            <person name="Alikhan N.F."/>
            <person name="Baker D."/>
            <person name="Gharbi K."/>
            <person name="Hall N."/>
            <person name="Watson M."/>
            <person name="Adriaenssens E.M."/>
            <person name="Foster-Nyarko E."/>
            <person name="Jarju S."/>
            <person name="Secka A."/>
            <person name="Antonio M."/>
            <person name="Oren A."/>
            <person name="Chaudhuri R.R."/>
            <person name="La Ragione R."/>
            <person name="Hildebrand F."/>
            <person name="Pallen M.J."/>
        </authorList>
    </citation>
    <scope>NUCLEOTIDE SEQUENCE</scope>
    <source>
        <strain evidence="9">C6-149</strain>
    </source>
</reference>
<organism evidence="9 10">
    <name type="scientific">Candidatus Gallilactobacillus intestinavium</name>
    <dbReference type="NCBI Taxonomy" id="2840838"/>
    <lineage>
        <taxon>Bacteria</taxon>
        <taxon>Bacillati</taxon>
        <taxon>Bacillota</taxon>
        <taxon>Bacilli</taxon>
        <taxon>Lactobacillales</taxon>
        <taxon>Lactobacillaceae</taxon>
        <taxon>Lactobacillaceae incertae sedis</taxon>
        <taxon>Candidatus Gallilactobacillus</taxon>
    </lineage>
</organism>
<dbReference type="GO" id="GO:0016887">
    <property type="term" value="F:ATP hydrolysis activity"/>
    <property type="evidence" value="ECO:0007669"/>
    <property type="project" value="InterPro"/>
</dbReference>
<dbReference type="AlphaFoldDB" id="A0A9D9E6M4"/>
<keyword evidence="4" id="KW-0547">Nucleotide-binding</keyword>
<protein>
    <submittedName>
        <fullName evidence="9">ABC transporter ATP-binding protein</fullName>
    </submittedName>
</protein>
<dbReference type="PANTHER" id="PTHR43553">
    <property type="entry name" value="HEAVY METAL TRANSPORTER"/>
    <property type="match status" value="1"/>
</dbReference>
<proteinExistence type="inferred from homology"/>
<dbReference type="InterPro" id="IPR050095">
    <property type="entry name" value="ECF_ABC_transporter_ATP-bd"/>
</dbReference>
<dbReference type="InterPro" id="IPR003439">
    <property type="entry name" value="ABC_transporter-like_ATP-bd"/>
</dbReference>
<comment type="similarity">
    <text evidence="1">Belongs to the ABC transporter superfamily.</text>
</comment>
<evidence type="ECO:0000256" key="1">
    <source>
        <dbReference type="ARBA" id="ARBA00005417"/>
    </source>
</evidence>
<evidence type="ECO:0000259" key="8">
    <source>
        <dbReference type="PROSITE" id="PS50893"/>
    </source>
</evidence>
<dbReference type="InterPro" id="IPR015856">
    <property type="entry name" value="ABC_transpr_CbiO/EcfA_su"/>
</dbReference>
<evidence type="ECO:0000313" key="10">
    <source>
        <dbReference type="Proteomes" id="UP000823614"/>
    </source>
</evidence>
<dbReference type="PROSITE" id="PS50893">
    <property type="entry name" value="ABC_TRANSPORTER_2"/>
    <property type="match status" value="2"/>
</dbReference>
<evidence type="ECO:0000256" key="5">
    <source>
        <dbReference type="ARBA" id="ARBA00022840"/>
    </source>
</evidence>
<gene>
    <name evidence="9" type="ORF">IAA89_01865</name>
</gene>
<dbReference type="InterPro" id="IPR027417">
    <property type="entry name" value="P-loop_NTPase"/>
</dbReference>
<evidence type="ECO:0000256" key="7">
    <source>
        <dbReference type="ARBA" id="ARBA00023136"/>
    </source>
</evidence>
<dbReference type="SMART" id="SM00382">
    <property type="entry name" value="AAA"/>
    <property type="match status" value="2"/>
</dbReference>